<dbReference type="EMBL" id="KI279941">
    <property type="protein sequence ID" value="ESA17690.1"/>
    <property type="molecule type" value="Genomic_DNA"/>
</dbReference>
<name>U9UBE3_RHIID</name>
<proteinExistence type="predicted"/>
<reference evidence="1" key="1">
    <citation type="submission" date="2013-07" db="EMBL/GenBank/DDBJ databases">
        <title>The genome of an arbuscular mycorrhizal fungus provides insights into the evolution of the oldest plant symbiosis.</title>
        <authorList>
            <consortium name="DOE Joint Genome Institute"/>
            <person name="Tisserant E."/>
            <person name="Malbreil M."/>
            <person name="Kuo A."/>
            <person name="Kohler A."/>
            <person name="Symeonidi A."/>
            <person name="Balestrini R."/>
            <person name="Charron P."/>
            <person name="Duensing N."/>
            <person name="Frei-dit-Frey N."/>
            <person name="Gianinazzi-Pearson V."/>
            <person name="Gilbert B."/>
            <person name="Handa Y."/>
            <person name="Hijri M."/>
            <person name="Kaul R."/>
            <person name="Kawaguchi M."/>
            <person name="Krajinski F."/>
            <person name="Lammers P."/>
            <person name="Lapierre D."/>
            <person name="Masclaux F.G."/>
            <person name="Murat C."/>
            <person name="Morin E."/>
            <person name="Ndikumana S."/>
            <person name="Pagni M."/>
            <person name="Petitpierre D."/>
            <person name="Requena N."/>
            <person name="Rosikiewicz P."/>
            <person name="Riley R."/>
            <person name="Saito K."/>
            <person name="San Clemente H."/>
            <person name="Shapiro H."/>
            <person name="van Tuinen D."/>
            <person name="Becard G."/>
            <person name="Bonfante P."/>
            <person name="Paszkowski U."/>
            <person name="Shachar-Hill Y."/>
            <person name="Young J.P."/>
            <person name="Sanders I.R."/>
            <person name="Henrissat B."/>
            <person name="Rensing S.A."/>
            <person name="Grigoriev I.V."/>
            <person name="Corradi N."/>
            <person name="Roux C."/>
            <person name="Martin F."/>
        </authorList>
    </citation>
    <scope>NUCLEOTIDE SEQUENCE</scope>
    <source>
        <strain evidence="1">DAOM 197198</strain>
    </source>
</reference>
<organism evidence="1">
    <name type="scientific">Rhizophagus irregularis (strain DAOM 181602 / DAOM 197198 / MUCL 43194)</name>
    <name type="common">Arbuscular mycorrhizal fungus</name>
    <name type="synonym">Glomus intraradices</name>
    <dbReference type="NCBI Taxonomy" id="747089"/>
    <lineage>
        <taxon>Eukaryota</taxon>
        <taxon>Fungi</taxon>
        <taxon>Fungi incertae sedis</taxon>
        <taxon>Mucoromycota</taxon>
        <taxon>Glomeromycotina</taxon>
        <taxon>Glomeromycetes</taxon>
        <taxon>Glomerales</taxon>
        <taxon>Glomeraceae</taxon>
        <taxon>Rhizophagus</taxon>
    </lineage>
</organism>
<protein>
    <submittedName>
        <fullName evidence="1">Uncharacterized protein</fullName>
    </submittedName>
</protein>
<dbReference type="HOGENOM" id="CLU_2868729_0_0_1"/>
<gene>
    <name evidence="1" type="ORF">GLOINDRAFT_21518</name>
</gene>
<dbReference type="AlphaFoldDB" id="U9UBE3"/>
<accession>U9UBE3</accession>
<sequence>MPALVTVSVSPEHHAIQYPSPKGCFTEGCFAERTFHRKCISWNPFHRIVHFTEFHFAEWTYRRR</sequence>
<evidence type="ECO:0000313" key="1">
    <source>
        <dbReference type="EMBL" id="ESA17690.1"/>
    </source>
</evidence>